<dbReference type="Gramene" id="ORUFI05G01990.1">
    <property type="protein sequence ID" value="ORUFI05G01990.1"/>
    <property type="gene ID" value="ORUFI05G01990"/>
</dbReference>
<dbReference type="EnsemblPlants" id="ORUFI05G01990.1">
    <property type="protein sequence ID" value="ORUFI05G01990.1"/>
    <property type="gene ID" value="ORUFI05G01990"/>
</dbReference>
<organism evidence="2 3">
    <name type="scientific">Oryza rufipogon</name>
    <name type="common">Brownbeard rice</name>
    <name type="synonym">Asian wild rice</name>
    <dbReference type="NCBI Taxonomy" id="4529"/>
    <lineage>
        <taxon>Eukaryota</taxon>
        <taxon>Viridiplantae</taxon>
        <taxon>Streptophyta</taxon>
        <taxon>Embryophyta</taxon>
        <taxon>Tracheophyta</taxon>
        <taxon>Spermatophyta</taxon>
        <taxon>Magnoliopsida</taxon>
        <taxon>Liliopsida</taxon>
        <taxon>Poales</taxon>
        <taxon>Poaceae</taxon>
        <taxon>BOP clade</taxon>
        <taxon>Oryzoideae</taxon>
        <taxon>Oryzeae</taxon>
        <taxon>Oryzinae</taxon>
        <taxon>Oryza</taxon>
    </lineage>
</organism>
<feature type="region of interest" description="Disordered" evidence="1">
    <location>
        <begin position="1"/>
        <end position="41"/>
    </location>
</feature>
<accession>A0A0E0PGZ3</accession>
<proteinExistence type="predicted"/>
<evidence type="ECO:0000256" key="1">
    <source>
        <dbReference type="SAM" id="MobiDB-lite"/>
    </source>
</evidence>
<dbReference type="AlphaFoldDB" id="A0A0E0PGZ3"/>
<evidence type="ECO:0000313" key="3">
    <source>
        <dbReference type="Proteomes" id="UP000008022"/>
    </source>
</evidence>
<name>A0A0E0PGZ3_ORYRU</name>
<feature type="compositionally biased region" description="Gly residues" evidence="1">
    <location>
        <begin position="1"/>
        <end position="16"/>
    </location>
</feature>
<reference evidence="3" key="1">
    <citation type="submission" date="2013-06" db="EMBL/GenBank/DDBJ databases">
        <authorList>
            <person name="Zhao Q."/>
        </authorList>
    </citation>
    <scope>NUCLEOTIDE SEQUENCE</scope>
    <source>
        <strain evidence="3">cv. W1943</strain>
    </source>
</reference>
<keyword evidence="3" id="KW-1185">Reference proteome</keyword>
<protein>
    <submittedName>
        <fullName evidence="2">Uncharacterized protein</fullName>
    </submittedName>
</protein>
<reference evidence="2" key="2">
    <citation type="submission" date="2015-06" db="UniProtKB">
        <authorList>
            <consortium name="EnsemblPlants"/>
        </authorList>
    </citation>
    <scope>IDENTIFICATION</scope>
</reference>
<dbReference type="Proteomes" id="UP000008022">
    <property type="component" value="Unassembled WGS sequence"/>
</dbReference>
<evidence type="ECO:0000313" key="2">
    <source>
        <dbReference type="EnsemblPlants" id="ORUFI05G01990.1"/>
    </source>
</evidence>
<dbReference type="HOGENOM" id="CLU_2363423_0_0_1"/>
<sequence length="96" mass="9939">MAGRCGGAGARAGGGRDGVREGARGAGARPRKEVDDNAAANATSRLAVPVVPVACVELELLPMVEKEEGKGEHLFIISSHEAKGLAADEQEDPDYR</sequence>